<dbReference type="Proteomes" id="UP001156870">
    <property type="component" value="Unassembled WGS sequence"/>
</dbReference>
<accession>A0AA37T1M2</accession>
<evidence type="ECO:0000313" key="1">
    <source>
        <dbReference type="EMBL" id="GLS24533.1"/>
    </source>
</evidence>
<organism evidence="1 2">
    <name type="scientific">Marinibactrum halimedae</name>
    <dbReference type="NCBI Taxonomy" id="1444977"/>
    <lineage>
        <taxon>Bacteria</taxon>
        <taxon>Pseudomonadati</taxon>
        <taxon>Pseudomonadota</taxon>
        <taxon>Gammaproteobacteria</taxon>
        <taxon>Cellvibrionales</taxon>
        <taxon>Cellvibrionaceae</taxon>
        <taxon>Marinibactrum</taxon>
    </lineage>
</organism>
<comment type="caution">
    <text evidence="1">The sequence shown here is derived from an EMBL/GenBank/DDBJ whole genome shotgun (WGS) entry which is preliminary data.</text>
</comment>
<evidence type="ECO:0000313" key="2">
    <source>
        <dbReference type="Proteomes" id="UP001156870"/>
    </source>
</evidence>
<dbReference type="EMBL" id="BSPD01000007">
    <property type="protein sequence ID" value="GLS24533.1"/>
    <property type="molecule type" value="Genomic_DNA"/>
</dbReference>
<protein>
    <submittedName>
        <fullName evidence="1">Uncharacterized protein</fullName>
    </submittedName>
</protein>
<gene>
    <name evidence="1" type="ORF">GCM10007877_02450</name>
</gene>
<sequence>MPVVGISAGGAGTLSPGAAFIVTASAAVLPLGDALVKAWLPDFYARIKRKF</sequence>
<proteinExistence type="predicted"/>
<name>A0AA37T1M2_9GAMM</name>
<keyword evidence="2" id="KW-1185">Reference proteome</keyword>
<dbReference type="AlphaFoldDB" id="A0AA37T1M2"/>
<reference evidence="1 2" key="1">
    <citation type="journal article" date="2014" name="Int. J. Syst. Evol. Microbiol.">
        <title>Complete genome sequence of Corynebacterium casei LMG S-19264T (=DSM 44701T), isolated from a smear-ripened cheese.</title>
        <authorList>
            <consortium name="US DOE Joint Genome Institute (JGI-PGF)"/>
            <person name="Walter F."/>
            <person name="Albersmeier A."/>
            <person name="Kalinowski J."/>
            <person name="Ruckert C."/>
        </authorList>
    </citation>
    <scope>NUCLEOTIDE SEQUENCE [LARGE SCALE GENOMIC DNA]</scope>
    <source>
        <strain evidence="1 2">NBRC 110095</strain>
    </source>
</reference>